<evidence type="ECO:0000313" key="1">
    <source>
        <dbReference type="EMBL" id="MBB5433521.1"/>
    </source>
</evidence>
<keyword evidence="2" id="KW-1185">Reference proteome</keyword>
<comment type="caution">
    <text evidence="1">The sequence shown here is derived from an EMBL/GenBank/DDBJ whole genome shotgun (WGS) entry which is preliminary data.</text>
</comment>
<dbReference type="RefSeq" id="WP_184393339.1">
    <property type="nucleotide sequence ID" value="NZ_BAAAJD010000130.1"/>
</dbReference>
<dbReference type="Proteomes" id="UP000572635">
    <property type="component" value="Unassembled WGS sequence"/>
</dbReference>
<name>A0A7W8QQ25_9ACTN</name>
<sequence length="108" mass="11595">MPELKEHAGRRYAVVFHYALHDGAWCVELSEAAPAPEPPAGVREARTHLPGVPFLVAVVPDGEPGAGPSEPVVHLCGGGRAVPYPVLRWFMEKVDEHAAWCAAAPDPR</sequence>
<reference evidence="1 2" key="1">
    <citation type="submission" date="2020-08" db="EMBL/GenBank/DDBJ databases">
        <title>Sequencing the genomes of 1000 actinobacteria strains.</title>
        <authorList>
            <person name="Klenk H.-P."/>
        </authorList>
    </citation>
    <scope>NUCLEOTIDE SEQUENCE [LARGE SCALE GENOMIC DNA]</scope>
    <source>
        <strain evidence="1 2">DSM 44551</strain>
    </source>
</reference>
<dbReference type="EMBL" id="JACHDB010000001">
    <property type="protein sequence ID" value="MBB5433521.1"/>
    <property type="molecule type" value="Genomic_DNA"/>
</dbReference>
<accession>A0A7W8QQ25</accession>
<protein>
    <submittedName>
        <fullName evidence="1">Uncharacterized protein</fullName>
    </submittedName>
</protein>
<organism evidence="1 2">
    <name type="scientific">Nocardiopsis composta</name>
    <dbReference type="NCBI Taxonomy" id="157465"/>
    <lineage>
        <taxon>Bacteria</taxon>
        <taxon>Bacillati</taxon>
        <taxon>Actinomycetota</taxon>
        <taxon>Actinomycetes</taxon>
        <taxon>Streptosporangiales</taxon>
        <taxon>Nocardiopsidaceae</taxon>
        <taxon>Nocardiopsis</taxon>
    </lineage>
</organism>
<proteinExistence type="predicted"/>
<gene>
    <name evidence="1" type="ORF">HDA36_003605</name>
</gene>
<evidence type="ECO:0000313" key="2">
    <source>
        <dbReference type="Proteomes" id="UP000572635"/>
    </source>
</evidence>
<dbReference type="AlphaFoldDB" id="A0A7W8QQ25"/>